<evidence type="ECO:0000259" key="10">
    <source>
        <dbReference type="Pfam" id="PF07730"/>
    </source>
</evidence>
<keyword evidence="5" id="KW-0547">Nucleotide-binding</keyword>
<evidence type="ECO:0000256" key="9">
    <source>
        <dbReference type="SAM" id="Phobius"/>
    </source>
</evidence>
<feature type="transmembrane region" description="Helical" evidence="9">
    <location>
        <begin position="6"/>
        <end position="26"/>
    </location>
</feature>
<evidence type="ECO:0000256" key="1">
    <source>
        <dbReference type="ARBA" id="ARBA00000085"/>
    </source>
</evidence>
<dbReference type="Pfam" id="PF07730">
    <property type="entry name" value="HisKA_3"/>
    <property type="match status" value="1"/>
</dbReference>
<evidence type="ECO:0000256" key="8">
    <source>
        <dbReference type="ARBA" id="ARBA00023012"/>
    </source>
</evidence>
<organism evidence="11 12">
    <name type="scientific">Pseudonocardia xinjiangensis</name>
    <dbReference type="NCBI Taxonomy" id="75289"/>
    <lineage>
        <taxon>Bacteria</taxon>
        <taxon>Bacillati</taxon>
        <taxon>Actinomycetota</taxon>
        <taxon>Actinomycetes</taxon>
        <taxon>Pseudonocardiales</taxon>
        <taxon>Pseudonocardiaceae</taxon>
        <taxon>Pseudonocardia</taxon>
    </lineage>
</organism>
<protein>
    <recommendedName>
        <fullName evidence="2">histidine kinase</fullName>
        <ecNumber evidence="2">2.7.13.3</ecNumber>
    </recommendedName>
</protein>
<dbReference type="PANTHER" id="PTHR24421">
    <property type="entry name" value="NITRATE/NITRITE SENSOR PROTEIN NARX-RELATED"/>
    <property type="match status" value="1"/>
</dbReference>
<accession>A0ABX1RNJ9</accession>
<feature type="domain" description="Signal transduction histidine kinase subgroup 3 dimerisation and phosphoacceptor" evidence="10">
    <location>
        <begin position="178"/>
        <end position="244"/>
    </location>
</feature>
<keyword evidence="9" id="KW-0812">Transmembrane</keyword>
<comment type="caution">
    <text evidence="11">The sequence shown here is derived from an EMBL/GenBank/DDBJ whole genome shotgun (WGS) entry which is preliminary data.</text>
</comment>
<evidence type="ECO:0000256" key="2">
    <source>
        <dbReference type="ARBA" id="ARBA00012438"/>
    </source>
</evidence>
<dbReference type="PANTHER" id="PTHR24421:SF10">
    <property type="entry name" value="NITRATE_NITRITE SENSOR PROTEIN NARQ"/>
    <property type="match status" value="1"/>
</dbReference>
<sequence length="371" mass="38447">MIAERGPLRVAGNLVWLPIVLVAAFVREPPPVHPLGAVAAAAIATTGWALLGWMRENPPVWWTPVGIAATGLGGVALLATTRSTTPFAFLVYAVLVAAVRLPVTAAVGTLAAMVVGLVAVSLGSAPAVVAVFVLLLVAALLFGMGRRESASRAEQRELAVVATARAHEEHARAAALDERARIARDVHDVLAHSLSALAVQLQGARLMLLRDGAPPDTVAQVERAQRLAADGLAEARKAVAALRSEPVDVVEGLRALVADAPDATLQIDGEPAGLAAGERETVLRTAQEALTNARRHAPGAPVHVRLTRRGAATELVVHDRGGAPARRQPGGYGLTGMAERAALAGAELEAGPVADGWRVRLRLPAADAMRA</sequence>
<keyword evidence="9" id="KW-1133">Transmembrane helix</keyword>
<dbReference type="EMBL" id="JAAXKY010000146">
    <property type="protein sequence ID" value="NMH81396.1"/>
    <property type="molecule type" value="Genomic_DNA"/>
</dbReference>
<gene>
    <name evidence="11" type="ORF">HF577_30435</name>
</gene>
<evidence type="ECO:0000256" key="3">
    <source>
        <dbReference type="ARBA" id="ARBA00022553"/>
    </source>
</evidence>
<evidence type="ECO:0000256" key="4">
    <source>
        <dbReference type="ARBA" id="ARBA00022679"/>
    </source>
</evidence>
<evidence type="ECO:0000313" key="11">
    <source>
        <dbReference type="EMBL" id="NMH81396.1"/>
    </source>
</evidence>
<dbReference type="EC" id="2.7.13.3" evidence="2"/>
<evidence type="ECO:0000256" key="7">
    <source>
        <dbReference type="ARBA" id="ARBA00022840"/>
    </source>
</evidence>
<proteinExistence type="predicted"/>
<name>A0ABX1RNJ9_9PSEU</name>
<dbReference type="InterPro" id="IPR011712">
    <property type="entry name" value="Sig_transdc_His_kin_sub3_dim/P"/>
</dbReference>
<keyword evidence="8" id="KW-0902">Two-component regulatory system</keyword>
<feature type="transmembrane region" description="Helical" evidence="9">
    <location>
        <begin position="117"/>
        <end position="142"/>
    </location>
</feature>
<evidence type="ECO:0000256" key="5">
    <source>
        <dbReference type="ARBA" id="ARBA00022741"/>
    </source>
</evidence>
<keyword evidence="3" id="KW-0597">Phosphoprotein</keyword>
<keyword evidence="4" id="KW-0808">Transferase</keyword>
<feature type="transmembrane region" description="Helical" evidence="9">
    <location>
        <begin position="87"/>
        <end position="111"/>
    </location>
</feature>
<dbReference type="RefSeq" id="WP_169399434.1">
    <property type="nucleotide sequence ID" value="NZ_BAAAJH010000030.1"/>
</dbReference>
<keyword evidence="12" id="KW-1185">Reference proteome</keyword>
<evidence type="ECO:0000313" key="12">
    <source>
        <dbReference type="Proteomes" id="UP001296706"/>
    </source>
</evidence>
<feature type="transmembrane region" description="Helical" evidence="9">
    <location>
        <begin position="35"/>
        <end position="54"/>
    </location>
</feature>
<keyword evidence="9" id="KW-0472">Membrane</keyword>
<dbReference type="SUPFAM" id="SSF55874">
    <property type="entry name" value="ATPase domain of HSP90 chaperone/DNA topoisomerase II/histidine kinase"/>
    <property type="match status" value="1"/>
</dbReference>
<dbReference type="CDD" id="cd16917">
    <property type="entry name" value="HATPase_UhpB-NarQ-NarX-like"/>
    <property type="match status" value="1"/>
</dbReference>
<keyword evidence="6 11" id="KW-0418">Kinase</keyword>
<dbReference type="InterPro" id="IPR036890">
    <property type="entry name" value="HATPase_C_sf"/>
</dbReference>
<dbReference type="Gene3D" id="1.20.5.1930">
    <property type="match status" value="1"/>
</dbReference>
<keyword evidence="7" id="KW-0067">ATP-binding</keyword>
<comment type="catalytic activity">
    <reaction evidence="1">
        <text>ATP + protein L-histidine = ADP + protein N-phospho-L-histidine.</text>
        <dbReference type="EC" id="2.7.13.3"/>
    </reaction>
</comment>
<dbReference type="InterPro" id="IPR050482">
    <property type="entry name" value="Sensor_HK_TwoCompSys"/>
</dbReference>
<evidence type="ECO:0000256" key="6">
    <source>
        <dbReference type="ARBA" id="ARBA00022777"/>
    </source>
</evidence>
<reference evidence="11 12" key="1">
    <citation type="submission" date="2020-04" db="EMBL/GenBank/DDBJ databases">
        <authorList>
            <person name="Klaysubun C."/>
            <person name="Duangmal K."/>
            <person name="Lipun K."/>
        </authorList>
    </citation>
    <scope>NUCLEOTIDE SEQUENCE [LARGE SCALE GENOMIC DNA]</scope>
    <source>
        <strain evidence="11 12">JCM 11839</strain>
    </source>
</reference>
<feature type="transmembrane region" description="Helical" evidence="9">
    <location>
        <begin position="60"/>
        <end position="80"/>
    </location>
</feature>
<dbReference type="Proteomes" id="UP001296706">
    <property type="component" value="Unassembled WGS sequence"/>
</dbReference>
<dbReference type="Gene3D" id="3.30.565.10">
    <property type="entry name" value="Histidine kinase-like ATPase, C-terminal domain"/>
    <property type="match status" value="1"/>
</dbReference>
<dbReference type="GO" id="GO:0016301">
    <property type="term" value="F:kinase activity"/>
    <property type="evidence" value="ECO:0007669"/>
    <property type="project" value="UniProtKB-KW"/>
</dbReference>